<gene>
    <name evidence="2" type="ORF">MNBD_ACTINO02-610</name>
</gene>
<protein>
    <submittedName>
        <fullName evidence="2">Uncharacterized protein</fullName>
    </submittedName>
</protein>
<feature type="transmembrane region" description="Helical" evidence="1">
    <location>
        <begin position="49"/>
        <end position="75"/>
    </location>
</feature>
<dbReference type="EMBL" id="UOEK01000123">
    <property type="protein sequence ID" value="VAV97687.1"/>
    <property type="molecule type" value="Genomic_DNA"/>
</dbReference>
<reference evidence="2" key="1">
    <citation type="submission" date="2018-06" db="EMBL/GenBank/DDBJ databases">
        <authorList>
            <person name="Zhirakovskaya E."/>
        </authorList>
    </citation>
    <scope>NUCLEOTIDE SEQUENCE</scope>
</reference>
<name>A0A3B0RZ59_9ZZZZ</name>
<feature type="transmembrane region" description="Helical" evidence="1">
    <location>
        <begin position="164"/>
        <end position="185"/>
    </location>
</feature>
<feature type="transmembrane region" description="Helical" evidence="1">
    <location>
        <begin position="21"/>
        <end position="43"/>
    </location>
</feature>
<proteinExistence type="predicted"/>
<keyword evidence="1" id="KW-1133">Transmembrane helix</keyword>
<organism evidence="2">
    <name type="scientific">hydrothermal vent metagenome</name>
    <dbReference type="NCBI Taxonomy" id="652676"/>
    <lineage>
        <taxon>unclassified sequences</taxon>
        <taxon>metagenomes</taxon>
        <taxon>ecological metagenomes</taxon>
    </lineage>
</organism>
<sequence>MIAFRAIFVTSLRQLFTRKRIIGFGLITLLPAVLVALIPASSADSPEELFLGIAVETLLKLVVPIIAIVLASGVLGDERTDKTLSFLTLRPISRFTIAGAKITATAAAASSFAAFGAILLGITYAVRGGVGGPTVGLIVSGVLSATLYTSLVTPLGYLTRRATILALSYLILMENVIISAVPAMASSSPWRVGLAGGGALLPSNFRRSAVLDTIGTLELNLPGAVIQVIGTGAVLTIILGLLLSRRDNV</sequence>
<accession>A0A3B0RZ59</accession>
<evidence type="ECO:0000313" key="2">
    <source>
        <dbReference type="EMBL" id="VAV97687.1"/>
    </source>
</evidence>
<evidence type="ECO:0000256" key="1">
    <source>
        <dbReference type="SAM" id="Phobius"/>
    </source>
</evidence>
<dbReference type="AlphaFoldDB" id="A0A3B0RZ59"/>
<feature type="transmembrane region" description="Helical" evidence="1">
    <location>
        <begin position="95"/>
        <end position="122"/>
    </location>
</feature>
<keyword evidence="1" id="KW-0472">Membrane</keyword>
<feature type="transmembrane region" description="Helical" evidence="1">
    <location>
        <begin position="224"/>
        <end position="243"/>
    </location>
</feature>
<feature type="transmembrane region" description="Helical" evidence="1">
    <location>
        <begin position="134"/>
        <end position="157"/>
    </location>
</feature>
<keyword evidence="1" id="KW-0812">Transmembrane</keyword>
<dbReference type="Pfam" id="PF12730">
    <property type="entry name" value="ABC2_membrane_4"/>
    <property type="match status" value="1"/>
</dbReference>